<feature type="domain" description="Aldehyde dehydrogenase" evidence="8">
    <location>
        <begin position="89"/>
        <end position="136"/>
    </location>
</feature>
<organism evidence="9">
    <name type="scientific">Glycine soja</name>
    <name type="common">Wild soybean</name>
    <dbReference type="NCBI Taxonomy" id="3848"/>
    <lineage>
        <taxon>Eukaryota</taxon>
        <taxon>Viridiplantae</taxon>
        <taxon>Streptophyta</taxon>
        <taxon>Embryophyta</taxon>
        <taxon>Tracheophyta</taxon>
        <taxon>Spermatophyta</taxon>
        <taxon>Magnoliopsida</taxon>
        <taxon>eudicotyledons</taxon>
        <taxon>Gunneridae</taxon>
        <taxon>Pentapetalae</taxon>
        <taxon>rosids</taxon>
        <taxon>fabids</taxon>
        <taxon>Fabales</taxon>
        <taxon>Fabaceae</taxon>
        <taxon>Papilionoideae</taxon>
        <taxon>50 kb inversion clade</taxon>
        <taxon>NPAAA clade</taxon>
        <taxon>indigoferoid/millettioid clade</taxon>
        <taxon>Phaseoleae</taxon>
        <taxon>Glycine</taxon>
        <taxon>Glycine subgen. Soja</taxon>
    </lineage>
</organism>
<dbReference type="Proteomes" id="UP000053555">
    <property type="component" value="Unassembled WGS sequence"/>
</dbReference>
<dbReference type="GO" id="GO:0102244">
    <property type="term" value="F:3-aminopropanal dehydrogenase (NAD+) activity"/>
    <property type="evidence" value="ECO:0007669"/>
    <property type="project" value="RHEA"/>
</dbReference>
<dbReference type="Gene3D" id="3.40.605.10">
    <property type="entry name" value="Aldehyde Dehydrogenase, Chain A, domain 1"/>
    <property type="match status" value="1"/>
</dbReference>
<keyword evidence="3" id="KW-0915">Sodium</keyword>
<comment type="catalytic activity">
    <reaction evidence="6">
        <text>4-aminobutanal + NAD(+) + H2O = 4-aminobutanoate + NADH + 2 H(+)</text>
        <dbReference type="Rhea" id="RHEA:19105"/>
        <dbReference type="ChEBI" id="CHEBI:15377"/>
        <dbReference type="ChEBI" id="CHEBI:15378"/>
        <dbReference type="ChEBI" id="CHEBI:57540"/>
        <dbReference type="ChEBI" id="CHEBI:57945"/>
        <dbReference type="ChEBI" id="CHEBI:58264"/>
        <dbReference type="ChEBI" id="CHEBI:59888"/>
        <dbReference type="EC" id="1.2.1.19"/>
    </reaction>
    <physiologicalReaction direction="left-to-right" evidence="6">
        <dbReference type="Rhea" id="RHEA:19106"/>
    </physiologicalReaction>
</comment>
<dbReference type="GO" id="GO:0110095">
    <property type="term" value="P:cellular detoxification of aldehyde"/>
    <property type="evidence" value="ECO:0007669"/>
    <property type="project" value="UniProtKB-ARBA"/>
</dbReference>
<comment type="similarity">
    <text evidence="1">Belongs to the aldehyde dehydrogenase family.</text>
</comment>
<name>A0A0B2PEL8_GLYSO</name>
<evidence type="ECO:0000256" key="7">
    <source>
        <dbReference type="SAM" id="Phobius"/>
    </source>
</evidence>
<dbReference type="AlphaFoldDB" id="A0A0B2PEL8"/>
<dbReference type="PANTHER" id="PTHR43860:SF2">
    <property type="entry name" value="BETAINE ALDEHYDE DEHYDROGENASE-RELATED"/>
    <property type="match status" value="1"/>
</dbReference>
<keyword evidence="7" id="KW-0472">Membrane</keyword>
<dbReference type="Pfam" id="PF00171">
    <property type="entry name" value="Aldedh"/>
    <property type="match status" value="1"/>
</dbReference>
<protein>
    <recommendedName>
        <fullName evidence="4">aminobutyraldehyde dehydrogenase</fullName>
        <ecNumber evidence="4">1.2.1.19</ecNumber>
    </recommendedName>
</protein>
<evidence type="ECO:0000313" key="9">
    <source>
        <dbReference type="EMBL" id="KHN06037.1"/>
    </source>
</evidence>
<evidence type="ECO:0000256" key="6">
    <source>
        <dbReference type="ARBA" id="ARBA00049215"/>
    </source>
</evidence>
<dbReference type="EC" id="1.2.1.19" evidence="4"/>
<sequence length="150" mass="16657">MPSPFLYVMVWFRVIDTHEPCILLRKLSTLLSLPPKLPSPATRASIGPPLPAPFGLATSAPSLPRFLFFHFYSIFVLFFILITLPPSQIIEKKPELAKLEAIDCGKSVDEAAWDIDDVAGCFQFYADLAEKSNAQKKAHVSDVPSFSSIF</sequence>
<dbReference type="EMBL" id="KN667806">
    <property type="protein sequence ID" value="KHN06037.1"/>
    <property type="molecule type" value="Genomic_DNA"/>
</dbReference>
<dbReference type="InterPro" id="IPR015590">
    <property type="entry name" value="Aldehyde_DH_dom"/>
</dbReference>
<dbReference type="InterPro" id="IPR016161">
    <property type="entry name" value="Ald_DH/histidinol_DH"/>
</dbReference>
<keyword evidence="7" id="KW-1133">Transmembrane helix</keyword>
<evidence type="ECO:0000256" key="5">
    <source>
        <dbReference type="ARBA" id="ARBA00047421"/>
    </source>
</evidence>
<dbReference type="GO" id="GO:0019145">
    <property type="term" value="F:aminobutyraldehyde dehydrogenase (NAD+) activity"/>
    <property type="evidence" value="ECO:0007669"/>
    <property type="project" value="UniProtKB-EC"/>
</dbReference>
<reference evidence="9" key="1">
    <citation type="submission" date="2014-07" db="EMBL/GenBank/DDBJ databases">
        <title>Identification of a novel salt tolerance gene in wild soybean by whole-genome sequencing.</title>
        <authorList>
            <person name="Lam H.-M."/>
            <person name="Qi X."/>
            <person name="Li M.-W."/>
            <person name="Liu X."/>
            <person name="Xie M."/>
            <person name="Ni M."/>
            <person name="Xu X."/>
        </authorList>
    </citation>
    <scope>NUCLEOTIDE SEQUENCE [LARGE SCALE GENOMIC DNA]</scope>
    <source>
        <tissue evidence="9">Root</tissue>
    </source>
</reference>
<dbReference type="InterPro" id="IPR016162">
    <property type="entry name" value="Ald_DH_N"/>
</dbReference>
<accession>A0A0B2PEL8</accession>
<keyword evidence="9" id="KW-0560">Oxidoreductase</keyword>
<proteinExistence type="inferred from homology"/>
<comment type="catalytic activity">
    <reaction evidence="5">
        <text>3-aminopropanal + NAD(+) + H2O = beta-alanine + NADH + 2 H(+)</text>
        <dbReference type="Rhea" id="RHEA:30695"/>
        <dbReference type="ChEBI" id="CHEBI:15377"/>
        <dbReference type="ChEBI" id="CHEBI:15378"/>
        <dbReference type="ChEBI" id="CHEBI:57540"/>
        <dbReference type="ChEBI" id="CHEBI:57945"/>
        <dbReference type="ChEBI" id="CHEBI:57966"/>
        <dbReference type="ChEBI" id="CHEBI:58374"/>
    </reaction>
    <physiologicalReaction direction="left-to-right" evidence="5">
        <dbReference type="Rhea" id="RHEA:30696"/>
    </physiologicalReaction>
</comment>
<keyword evidence="2" id="KW-0520">NAD</keyword>
<keyword evidence="7" id="KW-0812">Transmembrane</keyword>
<gene>
    <name evidence="9" type="ORF">glysoja_050129</name>
</gene>
<dbReference type="PANTHER" id="PTHR43860">
    <property type="entry name" value="BETAINE ALDEHYDE DEHYDROGENASE"/>
    <property type="match status" value="1"/>
</dbReference>
<dbReference type="SUPFAM" id="SSF53720">
    <property type="entry name" value="ALDH-like"/>
    <property type="match status" value="1"/>
</dbReference>
<evidence type="ECO:0000259" key="8">
    <source>
        <dbReference type="Pfam" id="PF00171"/>
    </source>
</evidence>
<evidence type="ECO:0000256" key="1">
    <source>
        <dbReference type="ARBA" id="ARBA00009986"/>
    </source>
</evidence>
<feature type="transmembrane region" description="Helical" evidence="7">
    <location>
        <begin position="66"/>
        <end position="84"/>
    </location>
</feature>
<evidence type="ECO:0000256" key="4">
    <source>
        <dbReference type="ARBA" id="ARBA00039138"/>
    </source>
</evidence>
<evidence type="ECO:0000256" key="2">
    <source>
        <dbReference type="ARBA" id="ARBA00023027"/>
    </source>
</evidence>
<evidence type="ECO:0000256" key="3">
    <source>
        <dbReference type="ARBA" id="ARBA00023053"/>
    </source>
</evidence>